<dbReference type="Proteomes" id="UP001190926">
    <property type="component" value="Unassembled WGS sequence"/>
</dbReference>
<reference evidence="3 4" key="1">
    <citation type="journal article" date="2021" name="Nat. Commun.">
        <title>Incipient diploidization of the medicinal plant Perilla within 10,000 years.</title>
        <authorList>
            <person name="Zhang Y."/>
            <person name="Shen Q."/>
            <person name="Leng L."/>
            <person name="Zhang D."/>
            <person name="Chen S."/>
            <person name="Shi Y."/>
            <person name="Ning Z."/>
            <person name="Chen S."/>
        </authorList>
    </citation>
    <scope>NUCLEOTIDE SEQUENCE [LARGE SCALE GENOMIC DNA]</scope>
    <source>
        <strain evidence="4">cv. PC099</strain>
    </source>
</reference>
<dbReference type="Pfam" id="PF23005">
    <property type="entry name" value="DUF7032"/>
    <property type="match status" value="1"/>
</dbReference>
<dbReference type="PANTHER" id="PTHR46043">
    <property type="entry name" value="ARM REPEAT SUPERFAMILY PROTEIN"/>
    <property type="match status" value="1"/>
</dbReference>
<dbReference type="PANTHER" id="PTHR46043:SF5">
    <property type="entry name" value="ARM REPEAT SUPERFAMILY PROTEIN"/>
    <property type="match status" value="1"/>
</dbReference>
<dbReference type="AlphaFoldDB" id="A0AAD4P6Q8"/>
<gene>
    <name evidence="3" type="ORF">C2S53_011916</name>
</gene>
<accession>A0AAD4P6Q8</accession>
<dbReference type="InterPro" id="IPR054296">
    <property type="entry name" value="DUF7032"/>
</dbReference>
<evidence type="ECO:0000256" key="1">
    <source>
        <dbReference type="ARBA" id="ARBA00022737"/>
    </source>
</evidence>
<sequence>MGEEKSRSDESSTQKTTLHEAIVLVSSLISLSHSIRVFSAKWQSIRYKFKELFSNLTAIEKWESADNNFSLPTVLDSILATLKECDVLAKQCLQLSYSGKLLMQSDLDIVSAKFDAHIKSIFDIYAVGLLTRSDAIVVSRPSASASTDDVRFYFVDLLSRFKIGSTDMKKQALVAFNEVIQEDERCITVALQLDDCIGFLVNFLDFKDDEIQEEAAKSVCLIAGMNSYKSELIGAGAIAPLIRVVESGSEVSRELAARCLVKVTENSDNAWSVSAHGGVTSMLKICGSGGGGELGALACGVLKNLVGVQEIKRFVVEEGGIGELVDLAKSKDEVIKISSVDLLQTMAYGDESIREMIIQEGGVRVLVRVFCPKSTFTTKTREMAFRGIVNICCSSDNSLHLLINYGFMDHILYFLRYGEVSVQELALKAAFWLSGTSEEGKKVMGDAGFMAVLVRFLDSKSTEIRDMAAETISSMIMVPKNRKKFVQNDQNLGLLLQMLDPGEANSGNKKLLLSILMSLTSSNSARKKIANSGYLKNIEKLAEAQVSDAKKIVRKISSSRFGSILHGIWHS</sequence>
<dbReference type="InterPro" id="IPR016024">
    <property type="entry name" value="ARM-type_fold"/>
</dbReference>
<dbReference type="SMR" id="A0AAD4P6Q8"/>
<keyword evidence="4" id="KW-1185">Reference proteome</keyword>
<dbReference type="Gene3D" id="1.25.10.10">
    <property type="entry name" value="Leucine-rich Repeat Variant"/>
    <property type="match status" value="1"/>
</dbReference>
<dbReference type="InterPro" id="IPR011989">
    <property type="entry name" value="ARM-like"/>
</dbReference>
<evidence type="ECO:0000313" key="4">
    <source>
        <dbReference type="Proteomes" id="UP001190926"/>
    </source>
</evidence>
<protein>
    <submittedName>
        <fullName evidence="3">ARM repeat superfamily protein</fullName>
    </submittedName>
</protein>
<proteinExistence type="predicted"/>
<keyword evidence="1" id="KW-0677">Repeat</keyword>
<comment type="caution">
    <text evidence="3">The sequence shown here is derived from an EMBL/GenBank/DDBJ whole genome shotgun (WGS) entry which is preliminary data.</text>
</comment>
<organism evidence="3 4">
    <name type="scientific">Perilla frutescens var. hirtella</name>
    <name type="common">Perilla citriodora</name>
    <name type="synonym">Perilla setoyensis</name>
    <dbReference type="NCBI Taxonomy" id="608512"/>
    <lineage>
        <taxon>Eukaryota</taxon>
        <taxon>Viridiplantae</taxon>
        <taxon>Streptophyta</taxon>
        <taxon>Embryophyta</taxon>
        <taxon>Tracheophyta</taxon>
        <taxon>Spermatophyta</taxon>
        <taxon>Magnoliopsida</taxon>
        <taxon>eudicotyledons</taxon>
        <taxon>Gunneridae</taxon>
        <taxon>Pentapetalae</taxon>
        <taxon>asterids</taxon>
        <taxon>lamiids</taxon>
        <taxon>Lamiales</taxon>
        <taxon>Lamiaceae</taxon>
        <taxon>Nepetoideae</taxon>
        <taxon>Elsholtzieae</taxon>
        <taxon>Perilla</taxon>
    </lineage>
</organism>
<evidence type="ECO:0000259" key="2">
    <source>
        <dbReference type="Pfam" id="PF23005"/>
    </source>
</evidence>
<dbReference type="SUPFAM" id="SSF48371">
    <property type="entry name" value="ARM repeat"/>
    <property type="match status" value="1"/>
</dbReference>
<name>A0AAD4P6Q8_PERFH</name>
<evidence type="ECO:0000313" key="3">
    <source>
        <dbReference type="EMBL" id="KAH6828999.1"/>
    </source>
</evidence>
<dbReference type="InterPro" id="IPR000225">
    <property type="entry name" value="Armadillo"/>
</dbReference>
<feature type="domain" description="DUF7032" evidence="2">
    <location>
        <begin position="21"/>
        <end position="128"/>
    </location>
</feature>
<dbReference type="EMBL" id="SDAM02000113">
    <property type="protein sequence ID" value="KAH6828999.1"/>
    <property type="molecule type" value="Genomic_DNA"/>
</dbReference>
<dbReference type="SMART" id="SM00185">
    <property type="entry name" value="ARM"/>
    <property type="match status" value="5"/>
</dbReference>